<evidence type="ECO:0000256" key="2">
    <source>
        <dbReference type="SAM" id="SignalP"/>
    </source>
</evidence>
<feature type="compositionally biased region" description="Basic residues" evidence="1">
    <location>
        <begin position="119"/>
        <end position="130"/>
    </location>
</feature>
<dbReference type="AlphaFoldDB" id="A0A0B2V7M0"/>
<keyword evidence="2" id="KW-0732">Signal</keyword>
<dbReference type="EMBL" id="UYWY01020549">
    <property type="protein sequence ID" value="VDM41905.1"/>
    <property type="molecule type" value="Genomic_DNA"/>
</dbReference>
<feature type="region of interest" description="Disordered" evidence="1">
    <location>
        <begin position="187"/>
        <end position="222"/>
    </location>
</feature>
<dbReference type="OrthoDB" id="5846776at2759"/>
<feature type="compositionally biased region" description="Basic and acidic residues" evidence="1">
    <location>
        <begin position="105"/>
        <end position="118"/>
    </location>
</feature>
<evidence type="ECO:0000313" key="4">
    <source>
        <dbReference type="EMBL" id="VDM41905.1"/>
    </source>
</evidence>
<evidence type="ECO:0000313" key="3">
    <source>
        <dbReference type="EMBL" id="KHN79426.1"/>
    </source>
</evidence>
<keyword evidence="5" id="KW-1185">Reference proteome</keyword>
<gene>
    <name evidence="3" type="ORF">Tcan_03841</name>
    <name evidence="4" type="ORF">TCNE_LOCUS10584</name>
</gene>
<reference evidence="4" key="2">
    <citation type="submission" date="2018-11" db="EMBL/GenBank/DDBJ databases">
        <authorList>
            <consortium name="Pathogen Informatics"/>
        </authorList>
    </citation>
    <scope>NUCLEOTIDE SEQUENCE [LARGE SCALE GENOMIC DNA]</scope>
</reference>
<proteinExistence type="predicted"/>
<protein>
    <submittedName>
        <fullName evidence="3">Uncharacterized protein</fullName>
    </submittedName>
</protein>
<feature type="region of interest" description="Disordered" evidence="1">
    <location>
        <begin position="105"/>
        <end position="135"/>
    </location>
</feature>
<organism evidence="3 5">
    <name type="scientific">Toxocara canis</name>
    <name type="common">Canine roundworm</name>
    <dbReference type="NCBI Taxonomy" id="6265"/>
    <lineage>
        <taxon>Eukaryota</taxon>
        <taxon>Metazoa</taxon>
        <taxon>Ecdysozoa</taxon>
        <taxon>Nematoda</taxon>
        <taxon>Chromadorea</taxon>
        <taxon>Rhabditida</taxon>
        <taxon>Spirurina</taxon>
        <taxon>Ascaridomorpha</taxon>
        <taxon>Ascaridoidea</taxon>
        <taxon>Toxocaridae</taxon>
        <taxon>Toxocara</taxon>
    </lineage>
</organism>
<sequence>MFGPVLILIAAASTAVYAETAVCEQLIECLAKARSRNEECLSSHVSVSSRDSKHECRNESLHNQLKQLIEQRTAHYETCLRTKAPGAVPIENAKKKAKCDAIMRKRPVKRDLSMDDRKGRRSIKRDKKKGQAAQNSCFREARKIKLHCSQLAKCCNISKQCRDTSAIDQKITEKKIEIKESLRQCRAINTGRKGGKKHKQQQQQQQQQSRRNKMANVTTSKP</sequence>
<evidence type="ECO:0000256" key="1">
    <source>
        <dbReference type="SAM" id="MobiDB-lite"/>
    </source>
</evidence>
<reference evidence="3 5" key="1">
    <citation type="submission" date="2014-11" db="EMBL/GenBank/DDBJ databases">
        <title>Genetic blueprint of the zoonotic pathogen Toxocara canis.</title>
        <authorList>
            <person name="Zhu X.-Q."/>
            <person name="Korhonen P.K."/>
            <person name="Cai H."/>
            <person name="Young N.D."/>
            <person name="Nejsum P."/>
            <person name="von Samson-Himmelstjerna G."/>
            <person name="Boag P.R."/>
            <person name="Tan P."/>
            <person name="Li Q."/>
            <person name="Min J."/>
            <person name="Yang Y."/>
            <person name="Wang X."/>
            <person name="Fang X."/>
            <person name="Hall R.S."/>
            <person name="Hofmann A."/>
            <person name="Sternberg P.W."/>
            <person name="Jex A.R."/>
            <person name="Gasser R.B."/>
        </authorList>
    </citation>
    <scope>NUCLEOTIDE SEQUENCE [LARGE SCALE GENOMIC DNA]</scope>
    <source>
        <strain evidence="3">PN_DK_2014</strain>
    </source>
</reference>
<feature type="signal peptide" evidence="2">
    <location>
        <begin position="1"/>
        <end position="18"/>
    </location>
</feature>
<feature type="chain" id="PRO_5008827463" evidence="2">
    <location>
        <begin position="19"/>
        <end position="222"/>
    </location>
</feature>
<name>A0A0B2V7M0_TOXCA</name>
<evidence type="ECO:0000313" key="5">
    <source>
        <dbReference type="Proteomes" id="UP000031036"/>
    </source>
</evidence>
<dbReference type="OMA" id="CNKEARR"/>
<dbReference type="Proteomes" id="UP000031036">
    <property type="component" value="Unassembled WGS sequence"/>
</dbReference>
<dbReference type="EMBL" id="JPKZ01001920">
    <property type="protein sequence ID" value="KHN79426.1"/>
    <property type="molecule type" value="Genomic_DNA"/>
</dbReference>
<accession>A0A0B2V7M0</accession>